<dbReference type="Proteomes" id="UP000240987">
    <property type="component" value="Unassembled WGS sequence"/>
</dbReference>
<evidence type="ECO:0008006" key="9">
    <source>
        <dbReference type="Google" id="ProtNLM"/>
    </source>
</evidence>
<keyword evidence="5 6" id="KW-0472">Membrane</keyword>
<name>A0A2T3J687_9GAMM</name>
<gene>
    <name evidence="7" type="ORF">C9J12_28705</name>
</gene>
<dbReference type="AlphaFoldDB" id="A0A2T3J687"/>
<dbReference type="RefSeq" id="WP_107246660.1">
    <property type="nucleotide sequence ID" value="NZ_PYMJ01000063.1"/>
</dbReference>
<proteinExistence type="inferred from homology"/>
<evidence type="ECO:0000256" key="3">
    <source>
        <dbReference type="ARBA" id="ARBA00022692"/>
    </source>
</evidence>
<dbReference type="EMBL" id="PYMJ01000063">
    <property type="protein sequence ID" value="PSU42845.1"/>
    <property type="molecule type" value="Genomic_DNA"/>
</dbReference>
<organism evidence="7 8">
    <name type="scientific">Photobacterium frigidiphilum</name>
    <dbReference type="NCBI Taxonomy" id="264736"/>
    <lineage>
        <taxon>Bacteria</taxon>
        <taxon>Pseudomonadati</taxon>
        <taxon>Pseudomonadota</taxon>
        <taxon>Gammaproteobacteria</taxon>
        <taxon>Vibrionales</taxon>
        <taxon>Vibrionaceae</taxon>
        <taxon>Photobacterium</taxon>
    </lineage>
</organism>
<dbReference type="InterPro" id="IPR005498">
    <property type="entry name" value="T4SS_VirB10/TraB/TrbI"/>
</dbReference>
<dbReference type="InterPro" id="IPR042217">
    <property type="entry name" value="T4SS_VirB10/TrbI"/>
</dbReference>
<keyword evidence="3 6" id="KW-0812">Transmembrane</keyword>
<evidence type="ECO:0000313" key="7">
    <source>
        <dbReference type="EMBL" id="PSU42845.1"/>
    </source>
</evidence>
<feature type="transmembrane region" description="Helical" evidence="6">
    <location>
        <begin position="28"/>
        <end position="48"/>
    </location>
</feature>
<evidence type="ECO:0000256" key="5">
    <source>
        <dbReference type="ARBA" id="ARBA00023136"/>
    </source>
</evidence>
<accession>A0A2T3J687</accession>
<evidence type="ECO:0000313" key="8">
    <source>
        <dbReference type="Proteomes" id="UP000240987"/>
    </source>
</evidence>
<keyword evidence="8" id="KW-1185">Reference proteome</keyword>
<dbReference type="CDD" id="cd16429">
    <property type="entry name" value="VirB10"/>
    <property type="match status" value="1"/>
</dbReference>
<dbReference type="Gene3D" id="2.40.128.260">
    <property type="entry name" value="Type IV secretion system, VirB10/TraB/TrbI"/>
    <property type="match status" value="1"/>
</dbReference>
<keyword evidence="4 6" id="KW-1133">Transmembrane helix</keyword>
<comment type="similarity">
    <text evidence="2">Belongs to the TrbI/VirB10 family.</text>
</comment>
<comment type="subcellular location">
    <subcellularLocation>
        <location evidence="1">Membrane</location>
        <topology evidence="1">Single-pass membrane protein</topology>
    </subcellularLocation>
</comment>
<evidence type="ECO:0000256" key="6">
    <source>
        <dbReference type="SAM" id="Phobius"/>
    </source>
</evidence>
<evidence type="ECO:0000256" key="1">
    <source>
        <dbReference type="ARBA" id="ARBA00004167"/>
    </source>
</evidence>
<dbReference type="GO" id="GO:0016020">
    <property type="term" value="C:membrane"/>
    <property type="evidence" value="ECO:0007669"/>
    <property type="project" value="UniProtKB-SubCell"/>
</dbReference>
<protein>
    <recommendedName>
        <fullName evidence="9">Conjugal transfer protein TrbI</fullName>
    </recommendedName>
</protein>
<sequence length="411" mass="43885">MSDNSPNTVTVKQDPSKGYSSSRVKKQVIGVLAVVVIAILCIVLYVIASKGQHRVTDNTEVVTNTVTDSRAGLAAALNTAPPDTTVIDDRVAQEEQAYKDKQALAPPVKTALEEALEQEWLAIQKNRNQTLLAALRAPVSVTAPSLASAPSSSGREDAEQDAVYRRAKENVADIQAQLYGTQDALAPQQGGNSGSGQAEKLAFRQQDRRHDYLTEGRQAPLSPYELKVGTLIPASLVGAINSDIPGQIIAQISQTVFDSATGSTVLLPQGAKLVGTYDSRVGYGQDRLPVVWTRVNFPDASVLNLGGMDGVDVSGQNGFTGDVDHHYWRIFGNALMLGMISGGTQAAVSDGNSEENSTGEDVANGVVQQFSQTGNQLIQKNLNVQPTITIPNGYEFNIMLTKDVILPPYHS</sequence>
<comment type="caution">
    <text evidence="7">The sequence shown here is derived from an EMBL/GenBank/DDBJ whole genome shotgun (WGS) entry which is preliminary data.</text>
</comment>
<dbReference type="OrthoDB" id="9766860at2"/>
<evidence type="ECO:0000256" key="2">
    <source>
        <dbReference type="ARBA" id="ARBA00010265"/>
    </source>
</evidence>
<evidence type="ECO:0000256" key="4">
    <source>
        <dbReference type="ARBA" id="ARBA00022989"/>
    </source>
</evidence>
<reference evidence="7 8" key="1">
    <citation type="submission" date="2018-01" db="EMBL/GenBank/DDBJ databases">
        <title>Whole genome sequencing of Histamine producing bacteria.</title>
        <authorList>
            <person name="Butler K."/>
        </authorList>
    </citation>
    <scope>NUCLEOTIDE SEQUENCE [LARGE SCALE GENOMIC DNA]</scope>
    <source>
        <strain evidence="7 8">JCM 12947</strain>
    </source>
</reference>
<dbReference type="Pfam" id="PF03743">
    <property type="entry name" value="TrbI"/>
    <property type="match status" value="1"/>
</dbReference>